<dbReference type="PANTHER" id="PTHR13142">
    <property type="entry name" value="INNER CENTROMERE PROTEIN"/>
    <property type="match status" value="1"/>
</dbReference>
<feature type="region of interest" description="Disordered" evidence="8">
    <location>
        <begin position="262"/>
        <end position="291"/>
    </location>
</feature>
<keyword evidence="7" id="KW-0539">Nucleus</keyword>
<comment type="subcellular location">
    <subcellularLocation>
        <location evidence="2">Cytoplasm</location>
        <location evidence="2">Cytoskeleton</location>
        <location evidence="2">Spindle</location>
    </subcellularLocation>
    <subcellularLocation>
        <location evidence="1">Nucleus</location>
    </subcellularLocation>
</comment>
<comment type="similarity">
    <text evidence="3">Belongs to the INCENP family.</text>
</comment>
<dbReference type="GO" id="GO:0000776">
    <property type="term" value="C:kinetochore"/>
    <property type="evidence" value="ECO:0007669"/>
    <property type="project" value="TreeGrafter"/>
</dbReference>
<evidence type="ECO:0000313" key="11">
    <source>
        <dbReference type="Proteomes" id="UP000270296"/>
    </source>
</evidence>
<dbReference type="Gene3D" id="1.20.5.2230">
    <property type="match status" value="1"/>
</dbReference>
<feature type="region of interest" description="Disordered" evidence="8">
    <location>
        <begin position="391"/>
        <end position="428"/>
    </location>
</feature>
<keyword evidence="4" id="KW-0963">Cytoplasm</keyword>
<dbReference type="Proteomes" id="UP000270296">
    <property type="component" value="Unassembled WGS sequence"/>
</dbReference>
<dbReference type="WBParaSite" id="SBAD_0000535501-mRNA-1">
    <property type="protein sequence ID" value="SBAD_0000535501-mRNA-1"/>
    <property type="gene ID" value="SBAD_0000535501"/>
</dbReference>
<evidence type="ECO:0000256" key="4">
    <source>
        <dbReference type="ARBA" id="ARBA00022490"/>
    </source>
</evidence>
<dbReference type="GO" id="GO:0030496">
    <property type="term" value="C:midbody"/>
    <property type="evidence" value="ECO:0007669"/>
    <property type="project" value="TreeGrafter"/>
</dbReference>
<dbReference type="OrthoDB" id="6123at2759"/>
<dbReference type="GO" id="GO:0032133">
    <property type="term" value="C:chromosome passenger complex"/>
    <property type="evidence" value="ECO:0007669"/>
    <property type="project" value="TreeGrafter"/>
</dbReference>
<gene>
    <name evidence="10" type="ORF">SBAD_LOCUS5145</name>
</gene>
<protein>
    <submittedName>
        <fullName evidence="12">INCENP_ARK-bind domain-containing protein</fullName>
    </submittedName>
</protein>
<evidence type="ECO:0000256" key="7">
    <source>
        <dbReference type="ARBA" id="ARBA00023242"/>
    </source>
</evidence>
<dbReference type="AlphaFoldDB" id="A0A183INE9"/>
<dbReference type="PANTHER" id="PTHR13142:SF1">
    <property type="entry name" value="INNER CENTROMERE PROTEIN"/>
    <property type="match status" value="1"/>
</dbReference>
<dbReference type="GO" id="GO:0051310">
    <property type="term" value="P:metaphase chromosome alignment"/>
    <property type="evidence" value="ECO:0007669"/>
    <property type="project" value="TreeGrafter"/>
</dbReference>
<evidence type="ECO:0000256" key="5">
    <source>
        <dbReference type="ARBA" id="ARBA00022829"/>
    </source>
</evidence>
<evidence type="ECO:0000256" key="1">
    <source>
        <dbReference type="ARBA" id="ARBA00004123"/>
    </source>
</evidence>
<feature type="compositionally biased region" description="Basic and acidic residues" evidence="8">
    <location>
        <begin position="143"/>
        <end position="156"/>
    </location>
</feature>
<evidence type="ECO:0000259" key="9">
    <source>
        <dbReference type="Pfam" id="PF03941"/>
    </source>
</evidence>
<dbReference type="GO" id="GO:0051257">
    <property type="term" value="P:meiotic spindle midzone assembly"/>
    <property type="evidence" value="ECO:0007669"/>
    <property type="project" value="TreeGrafter"/>
</dbReference>
<dbReference type="GO" id="GO:1990385">
    <property type="term" value="C:meiotic spindle midzone"/>
    <property type="evidence" value="ECO:0007669"/>
    <property type="project" value="TreeGrafter"/>
</dbReference>
<accession>A0A183INE9</accession>
<keyword evidence="11" id="KW-1185">Reference proteome</keyword>
<dbReference type="GO" id="GO:0000281">
    <property type="term" value="P:mitotic cytokinesis"/>
    <property type="evidence" value="ECO:0007669"/>
    <property type="project" value="TreeGrafter"/>
</dbReference>
<evidence type="ECO:0000256" key="3">
    <source>
        <dbReference type="ARBA" id="ARBA00010042"/>
    </source>
</evidence>
<feature type="domain" description="Inner centromere protein ARK-binding" evidence="9">
    <location>
        <begin position="342"/>
        <end position="386"/>
    </location>
</feature>
<reference evidence="12" key="1">
    <citation type="submission" date="2016-06" db="UniProtKB">
        <authorList>
            <consortium name="WormBaseParasite"/>
        </authorList>
    </citation>
    <scope>IDENTIFICATION</scope>
</reference>
<feature type="region of interest" description="Disordered" evidence="8">
    <location>
        <begin position="143"/>
        <end position="180"/>
    </location>
</feature>
<reference evidence="10 11" key="2">
    <citation type="submission" date="2018-11" db="EMBL/GenBank/DDBJ databases">
        <authorList>
            <consortium name="Pathogen Informatics"/>
        </authorList>
    </citation>
    <scope>NUCLEOTIDE SEQUENCE [LARGE SCALE GENOMIC DNA]</scope>
</reference>
<dbReference type="GO" id="GO:0005634">
    <property type="term" value="C:nucleus"/>
    <property type="evidence" value="ECO:0007669"/>
    <property type="project" value="UniProtKB-SubCell"/>
</dbReference>
<dbReference type="Pfam" id="PF03941">
    <property type="entry name" value="INCENP_ARK-bind"/>
    <property type="match status" value="1"/>
</dbReference>
<name>A0A183INE9_9BILA</name>
<evidence type="ECO:0000313" key="10">
    <source>
        <dbReference type="EMBL" id="VDP06388.1"/>
    </source>
</evidence>
<organism evidence="12">
    <name type="scientific">Soboliphyme baturini</name>
    <dbReference type="NCBI Taxonomy" id="241478"/>
    <lineage>
        <taxon>Eukaryota</taxon>
        <taxon>Metazoa</taxon>
        <taxon>Ecdysozoa</taxon>
        <taxon>Nematoda</taxon>
        <taxon>Enoplea</taxon>
        <taxon>Dorylaimia</taxon>
        <taxon>Dioctophymatida</taxon>
        <taxon>Dioctophymatoidea</taxon>
        <taxon>Soboliphymatidae</taxon>
        <taxon>Soboliphyme</taxon>
    </lineage>
</organism>
<evidence type="ECO:0000256" key="8">
    <source>
        <dbReference type="SAM" id="MobiDB-lite"/>
    </source>
</evidence>
<proteinExistence type="inferred from homology"/>
<sequence>MTTVSSNPLAYIAGMVSVRRRTDCSLVVEEEEENKLNKRATAVRPAVCFNTEKGDDSTEDVNDNKTEIRNTTKQRHFSKAESVELSENTAREVKVELLSSGNESFKSSSEFPLRTVVNDVPKVNSSKNSDICVSSTLLHESYPRRTVTEKSPENRLSKVKRKNSALSQNRRTSKRSCSRGVNSTQLKEAVIVMNDSMQFIPKIPEESNTLVLDTPSKEEAFADFSFVTEETLSCAATIAVPNHAELKQEEAAKRREELLRQKVEKQRREDERRQQKLAAAKSSKTHADVLQPTLQHKGASALKNSSRHLAAKAVKPVEMTQNKVSKVVNKVETASQNYDIADLSSGDETDDEEKPKKRVPSWATGEQLKARLIYDYYNPPDFNKIFRIETLPQEDSGPDEIPAQRRRANSARAGEIEIETEVQPAATL</sequence>
<evidence type="ECO:0000313" key="12">
    <source>
        <dbReference type="WBParaSite" id="SBAD_0000535501-mRNA-1"/>
    </source>
</evidence>
<keyword evidence="6" id="KW-0206">Cytoskeleton</keyword>
<keyword evidence="5" id="KW-0159">Chromosome partition</keyword>
<dbReference type="EMBL" id="UZAM01008780">
    <property type="protein sequence ID" value="VDP06388.1"/>
    <property type="molecule type" value="Genomic_DNA"/>
</dbReference>
<feature type="compositionally biased region" description="Basic and acidic residues" evidence="8">
    <location>
        <begin position="262"/>
        <end position="274"/>
    </location>
</feature>
<evidence type="ECO:0000256" key="6">
    <source>
        <dbReference type="ARBA" id="ARBA00023212"/>
    </source>
</evidence>
<dbReference type="InterPro" id="IPR005635">
    <property type="entry name" value="Inner_centromere_prot_ARK-bd"/>
</dbReference>
<evidence type="ECO:0000256" key="2">
    <source>
        <dbReference type="ARBA" id="ARBA00004186"/>
    </source>
</evidence>